<dbReference type="Proteomes" id="UP000509626">
    <property type="component" value="Chromosome"/>
</dbReference>
<name>A0A7D5QI81_9EURY</name>
<dbReference type="Gene3D" id="3.40.50.620">
    <property type="entry name" value="HUPs"/>
    <property type="match status" value="1"/>
</dbReference>
<dbReference type="PANTHER" id="PTHR42770:SF11">
    <property type="entry name" value="INNER MEMBRANE TRANSPORT PROTEIN YBAT"/>
    <property type="match status" value="1"/>
</dbReference>
<keyword evidence="2" id="KW-1003">Cell membrane</keyword>
<gene>
    <name evidence="8" type="ORF">HUG12_01335</name>
</gene>
<keyword evidence="9" id="KW-1185">Reference proteome</keyword>
<comment type="subcellular location">
    <subcellularLocation>
        <location evidence="1">Cell membrane</location>
        <topology evidence="1">Multi-pass membrane protein</topology>
    </subcellularLocation>
</comment>
<dbReference type="Pfam" id="PF13520">
    <property type="entry name" value="AA_permease_2"/>
    <property type="match status" value="1"/>
</dbReference>
<dbReference type="SUPFAM" id="SSF52402">
    <property type="entry name" value="Adenine nucleotide alpha hydrolases-like"/>
    <property type="match status" value="1"/>
</dbReference>
<evidence type="ECO:0000313" key="9">
    <source>
        <dbReference type="Proteomes" id="UP000509626"/>
    </source>
</evidence>
<feature type="domain" description="UspA" evidence="7">
    <location>
        <begin position="472"/>
        <end position="590"/>
    </location>
</feature>
<keyword evidence="3 6" id="KW-0812">Transmembrane</keyword>
<feature type="transmembrane region" description="Helical" evidence="6">
    <location>
        <begin position="222"/>
        <end position="243"/>
    </location>
</feature>
<dbReference type="PANTHER" id="PTHR42770">
    <property type="entry name" value="AMINO ACID TRANSPORTER-RELATED"/>
    <property type="match status" value="1"/>
</dbReference>
<dbReference type="AlphaFoldDB" id="A0A7D5QI81"/>
<dbReference type="Gene3D" id="1.20.1740.10">
    <property type="entry name" value="Amino acid/polyamine transporter I"/>
    <property type="match status" value="1"/>
</dbReference>
<evidence type="ECO:0000256" key="2">
    <source>
        <dbReference type="ARBA" id="ARBA00022475"/>
    </source>
</evidence>
<dbReference type="GeneID" id="56036060"/>
<evidence type="ECO:0000256" key="4">
    <source>
        <dbReference type="ARBA" id="ARBA00022989"/>
    </source>
</evidence>
<dbReference type="InterPro" id="IPR002293">
    <property type="entry name" value="AA/rel_permease1"/>
</dbReference>
<dbReference type="GO" id="GO:0022857">
    <property type="term" value="F:transmembrane transporter activity"/>
    <property type="evidence" value="ECO:0007669"/>
    <property type="project" value="InterPro"/>
</dbReference>
<feature type="transmembrane region" description="Helical" evidence="6">
    <location>
        <begin position="9"/>
        <end position="31"/>
    </location>
</feature>
<sequence>MPKGLERDLGLFSVLAISIGAMIGSGIFILPALAVDVAGPAVVLAYVLAGLLVVPAALSKSEMATAMPESGGTYLFIERGMGPLLGTVAGVGTWFALSFKGALALVGGVPYLLYMFDVPQGVTTPLALALATILVVVNVLGAKQTGQLQIAIVAVMLAALGWFAVGGVPSVQLTNYDGFLASGAGGILEATGLVFVSYAGVTKVASVAEEIEDPGRNIPIGILGSLGFTTALYALIVFVMLGVTDTTALGDTEAPMAIAADAALGTAGVLAVVIAALLALVSTANAGVLSSSRYPFAMARDNLVPDSLGSISDRFKTPSTSITLTGVVLLLLIAFVPIEDIAKLASAFQILVFVLINVAIVAFRRGTMEYEPEFESPLYPWVQAFGVVGGVVLLTQMGTVPLIGAVAITVGGVGWYLAYGRGRVDREGAAVDAVRRELGKQAVERTREAVTPTENGYEVLVAVPEDMDLSRERVLIDVAADLAAPQHGGVSVVRFDEVPDQVPLSAAETQSPGDLEFEEHTDAIAAEMDVPIRVSEVVSHDTRHALAHHVEADDVDVLIMEREPGGLRERLFSSDVDWVLNHTDCDAVLVDSSEQPTSGATTGRRVAADGNGLEGVDVVSVLTDEGPYDPAKVAVADAIAVAHDAEVRLDYTLDGFASDEQRRAIDDYHDEIGDLFSAPVRAGYVLPNGGDGFADGDAEFGNGETDVLVTGVGALPVVDAVDCPALVVRPREETTPGRLGRLLERRLL</sequence>
<dbReference type="GO" id="GO:0005886">
    <property type="term" value="C:plasma membrane"/>
    <property type="evidence" value="ECO:0007669"/>
    <property type="project" value="UniProtKB-SubCell"/>
</dbReference>
<evidence type="ECO:0000259" key="7">
    <source>
        <dbReference type="Pfam" id="PF00582"/>
    </source>
</evidence>
<feature type="transmembrane region" description="Helical" evidence="6">
    <location>
        <begin position="148"/>
        <end position="167"/>
    </location>
</feature>
<dbReference type="InterPro" id="IPR050367">
    <property type="entry name" value="APC_superfamily"/>
</dbReference>
<dbReference type="EMBL" id="CP058579">
    <property type="protein sequence ID" value="QLG60465.1"/>
    <property type="molecule type" value="Genomic_DNA"/>
</dbReference>
<evidence type="ECO:0000256" key="3">
    <source>
        <dbReference type="ARBA" id="ARBA00022692"/>
    </source>
</evidence>
<dbReference type="RefSeq" id="WP_179267051.1">
    <property type="nucleotide sequence ID" value="NZ_CP058579.1"/>
</dbReference>
<feature type="transmembrane region" description="Helical" evidence="6">
    <location>
        <begin position="263"/>
        <end position="288"/>
    </location>
</feature>
<dbReference type="InterPro" id="IPR014729">
    <property type="entry name" value="Rossmann-like_a/b/a_fold"/>
</dbReference>
<feature type="transmembrane region" description="Helical" evidence="6">
    <location>
        <begin position="179"/>
        <end position="201"/>
    </location>
</feature>
<accession>A0A7D5QI81</accession>
<keyword evidence="4 6" id="KW-1133">Transmembrane helix</keyword>
<feature type="transmembrane region" description="Helical" evidence="6">
    <location>
        <begin position="122"/>
        <end position="141"/>
    </location>
</feature>
<protein>
    <submittedName>
        <fullName evidence="8">Amino acid permease</fullName>
    </submittedName>
</protein>
<feature type="transmembrane region" description="Helical" evidence="6">
    <location>
        <begin position="344"/>
        <end position="364"/>
    </location>
</feature>
<organism evidence="8 9">
    <name type="scientific">Halorarum salinum</name>
    <dbReference type="NCBI Taxonomy" id="2743089"/>
    <lineage>
        <taxon>Archaea</taxon>
        <taxon>Methanobacteriati</taxon>
        <taxon>Methanobacteriota</taxon>
        <taxon>Stenosarchaea group</taxon>
        <taxon>Halobacteria</taxon>
        <taxon>Halobacteriales</taxon>
        <taxon>Haloferacaceae</taxon>
        <taxon>Halorarum</taxon>
    </lineage>
</organism>
<feature type="transmembrane region" description="Helical" evidence="6">
    <location>
        <begin position="37"/>
        <end position="58"/>
    </location>
</feature>
<reference evidence="8 9" key="1">
    <citation type="submission" date="2020-06" db="EMBL/GenBank/DDBJ databases">
        <title>NJ-3-1, isolated from saline soil.</title>
        <authorList>
            <person name="Cui H.L."/>
            <person name="Shi X."/>
        </authorList>
    </citation>
    <scope>NUCLEOTIDE SEQUENCE [LARGE SCALE GENOMIC DNA]</scope>
    <source>
        <strain evidence="8 9">NJ-3-1</strain>
    </source>
</reference>
<dbReference type="InterPro" id="IPR006016">
    <property type="entry name" value="UspA"/>
</dbReference>
<evidence type="ECO:0000256" key="1">
    <source>
        <dbReference type="ARBA" id="ARBA00004651"/>
    </source>
</evidence>
<dbReference type="Pfam" id="PF00582">
    <property type="entry name" value="Usp"/>
    <property type="match status" value="1"/>
</dbReference>
<evidence type="ECO:0000256" key="6">
    <source>
        <dbReference type="SAM" id="Phobius"/>
    </source>
</evidence>
<keyword evidence="5 6" id="KW-0472">Membrane</keyword>
<evidence type="ECO:0000256" key="5">
    <source>
        <dbReference type="ARBA" id="ARBA00023136"/>
    </source>
</evidence>
<proteinExistence type="predicted"/>
<evidence type="ECO:0000313" key="8">
    <source>
        <dbReference type="EMBL" id="QLG60465.1"/>
    </source>
</evidence>
<dbReference type="KEGG" id="halu:HUG12_01335"/>
<dbReference type="OrthoDB" id="200469at2157"/>
<feature type="transmembrane region" description="Helical" evidence="6">
    <location>
        <begin position="400"/>
        <end position="419"/>
    </location>
</feature>
<feature type="transmembrane region" description="Helical" evidence="6">
    <location>
        <begin position="376"/>
        <end position="394"/>
    </location>
</feature>
<feature type="transmembrane region" description="Helical" evidence="6">
    <location>
        <begin position="84"/>
        <end position="116"/>
    </location>
</feature>